<dbReference type="PANTHER" id="PTHR46060">
    <property type="entry name" value="MARINER MOS1 TRANSPOSASE-LIKE PROTEIN"/>
    <property type="match status" value="1"/>
</dbReference>
<feature type="domain" description="Mos1 transposase HTH" evidence="1">
    <location>
        <begin position="34"/>
        <end position="83"/>
    </location>
</feature>
<reference evidence="3" key="1">
    <citation type="submission" date="2019-09" db="UniProtKB">
        <authorList>
            <consortium name="WormBaseParasite"/>
        </authorList>
    </citation>
    <scope>IDENTIFICATION</scope>
</reference>
<dbReference type="GO" id="GO:0044547">
    <property type="term" value="F:DNA topoisomerase binding"/>
    <property type="evidence" value="ECO:0007669"/>
    <property type="project" value="TreeGrafter"/>
</dbReference>
<dbReference type="InterPro" id="IPR036397">
    <property type="entry name" value="RNaseH_sf"/>
</dbReference>
<dbReference type="Gene3D" id="1.10.10.1450">
    <property type="match status" value="2"/>
</dbReference>
<dbReference type="WBParaSite" id="HPBE_0001522401-mRNA-1">
    <property type="protein sequence ID" value="HPBE_0001522401-mRNA-1"/>
    <property type="gene ID" value="HPBE_0001522401"/>
</dbReference>
<keyword evidence="2" id="KW-1185">Reference proteome</keyword>
<dbReference type="GO" id="GO:0003690">
    <property type="term" value="F:double-stranded DNA binding"/>
    <property type="evidence" value="ECO:0007669"/>
    <property type="project" value="TreeGrafter"/>
</dbReference>
<dbReference type="GO" id="GO:0000729">
    <property type="term" value="P:DNA double-strand break processing"/>
    <property type="evidence" value="ECO:0007669"/>
    <property type="project" value="TreeGrafter"/>
</dbReference>
<dbReference type="GO" id="GO:0003697">
    <property type="term" value="F:single-stranded DNA binding"/>
    <property type="evidence" value="ECO:0007669"/>
    <property type="project" value="TreeGrafter"/>
</dbReference>
<evidence type="ECO:0000313" key="3">
    <source>
        <dbReference type="WBParaSite" id="HPBE_0001522401-mRNA-1"/>
    </source>
</evidence>
<evidence type="ECO:0000313" key="2">
    <source>
        <dbReference type="Proteomes" id="UP000050761"/>
    </source>
</evidence>
<proteinExistence type="predicted"/>
<dbReference type="GO" id="GO:0000014">
    <property type="term" value="F:single-stranded DNA endodeoxyribonuclease activity"/>
    <property type="evidence" value="ECO:0007669"/>
    <property type="project" value="TreeGrafter"/>
</dbReference>
<dbReference type="InterPro" id="IPR052709">
    <property type="entry name" value="Transposase-MT_Hybrid"/>
</dbReference>
<dbReference type="Gene3D" id="3.30.420.10">
    <property type="entry name" value="Ribonuclease H-like superfamily/Ribonuclease H"/>
    <property type="match status" value="1"/>
</dbReference>
<name>A0A183G1W0_HELPZ</name>
<evidence type="ECO:0000259" key="1">
    <source>
        <dbReference type="Pfam" id="PF17906"/>
    </source>
</evidence>
<sequence>LHDFFRSKPTKFYGDLIHSWENFRVLLTFLQMDKRVIRGIYLYEFKLGTTAKEADEKINAAFGQGCSTIRTAYRWYQKFRNGDESLEEHEGRGRHKDDPHKGTREIAKVLGVSHNTAARPLKEIGKTKKCNELNEQTVTCGISFRSANFALPVILLTFLQMDKRVIRGIYLYEFKLGTTAKEADEKINAAFGQGCSTIRTAYRWYQKFRNGDESRGRHSDVDEDKLRDVVEDDPHKGTREIAKVLGVSHNTLERWVPHELSEEQRSRRYEISSALLLRNETDPFLDRIVTCDEKWIMYDNRRRSAQWSPHSCTRVEIPTLCCLPEIVDSSHIKNVGRDGWAEFLVSDFLTILGNFFLFSGKIVKKLARKQKIEMRAKLYRRNSIKRMQKVSYIYENCGRVMFLEYFKLQETCVFWGRVSVEIAPCTHDSRRFACFIDCVSAVESLHRTFLAFHNLASHSILFDFNSTWFRPCGITYYFTHIKTARLD</sequence>
<dbReference type="PANTHER" id="PTHR46060:SF2">
    <property type="entry name" value="HISTONE-LYSINE N-METHYLTRANSFERASE SETMAR"/>
    <property type="match status" value="1"/>
</dbReference>
<accession>A0A183G1W0</accession>
<dbReference type="GO" id="GO:0000793">
    <property type="term" value="C:condensed chromosome"/>
    <property type="evidence" value="ECO:0007669"/>
    <property type="project" value="TreeGrafter"/>
</dbReference>
<dbReference type="InterPro" id="IPR041426">
    <property type="entry name" value="Mos1_HTH"/>
</dbReference>
<dbReference type="GO" id="GO:0006303">
    <property type="term" value="P:double-strand break repair via nonhomologous end joining"/>
    <property type="evidence" value="ECO:0007669"/>
    <property type="project" value="TreeGrafter"/>
</dbReference>
<dbReference type="GO" id="GO:0042800">
    <property type="term" value="F:histone H3K4 methyltransferase activity"/>
    <property type="evidence" value="ECO:0007669"/>
    <property type="project" value="TreeGrafter"/>
</dbReference>
<protein>
    <submittedName>
        <fullName evidence="3">HTH_48 domain-containing protein</fullName>
    </submittedName>
</protein>
<dbReference type="AlphaFoldDB" id="A0A183G1W0"/>
<dbReference type="GO" id="GO:0015074">
    <property type="term" value="P:DNA integration"/>
    <property type="evidence" value="ECO:0007669"/>
    <property type="project" value="TreeGrafter"/>
</dbReference>
<dbReference type="GO" id="GO:0031297">
    <property type="term" value="P:replication fork processing"/>
    <property type="evidence" value="ECO:0007669"/>
    <property type="project" value="TreeGrafter"/>
</dbReference>
<dbReference type="Pfam" id="PF17906">
    <property type="entry name" value="HTH_48"/>
    <property type="match status" value="2"/>
</dbReference>
<dbReference type="GO" id="GO:0044774">
    <property type="term" value="P:mitotic DNA integrity checkpoint signaling"/>
    <property type="evidence" value="ECO:0007669"/>
    <property type="project" value="TreeGrafter"/>
</dbReference>
<dbReference type="GO" id="GO:0046975">
    <property type="term" value="F:histone H3K36 methyltransferase activity"/>
    <property type="evidence" value="ECO:0007669"/>
    <property type="project" value="TreeGrafter"/>
</dbReference>
<dbReference type="GO" id="GO:0005634">
    <property type="term" value="C:nucleus"/>
    <property type="evidence" value="ECO:0007669"/>
    <property type="project" value="TreeGrafter"/>
</dbReference>
<dbReference type="GO" id="GO:0035861">
    <property type="term" value="C:site of double-strand break"/>
    <property type="evidence" value="ECO:0007669"/>
    <property type="project" value="TreeGrafter"/>
</dbReference>
<organism evidence="2 3">
    <name type="scientific">Heligmosomoides polygyrus</name>
    <name type="common">Parasitic roundworm</name>
    <dbReference type="NCBI Taxonomy" id="6339"/>
    <lineage>
        <taxon>Eukaryota</taxon>
        <taxon>Metazoa</taxon>
        <taxon>Ecdysozoa</taxon>
        <taxon>Nematoda</taxon>
        <taxon>Chromadorea</taxon>
        <taxon>Rhabditida</taxon>
        <taxon>Rhabditina</taxon>
        <taxon>Rhabditomorpha</taxon>
        <taxon>Strongyloidea</taxon>
        <taxon>Heligmosomidae</taxon>
        <taxon>Heligmosomoides</taxon>
    </lineage>
</organism>
<feature type="domain" description="Mos1 transposase HTH" evidence="1">
    <location>
        <begin position="163"/>
        <end position="212"/>
    </location>
</feature>
<dbReference type="Proteomes" id="UP000050761">
    <property type="component" value="Unassembled WGS sequence"/>
</dbReference>